<gene>
    <name evidence="4" type="ORF">SAMN02745180_00985</name>
</gene>
<dbReference type="InterPro" id="IPR050695">
    <property type="entry name" value="N-acetylmuramoyl_amidase_3"/>
</dbReference>
<dbReference type="PANTHER" id="PTHR30404">
    <property type="entry name" value="N-ACETYLMURAMOYL-L-ALANINE AMIDASE"/>
    <property type="match status" value="1"/>
</dbReference>
<dbReference type="GO" id="GO:0009253">
    <property type="term" value="P:peptidoglycan catabolic process"/>
    <property type="evidence" value="ECO:0007669"/>
    <property type="project" value="InterPro"/>
</dbReference>
<sequence length="247" mass="28132">MKRKARFYVIKLNRRILILVAIIILAIVAMFFLKNVVLNTISNGENNRIVVDPGHGGIDGGTSDKAGFLEKDINLDVALKLKKELKKDGFRVIMTREKDESLEEYSHINASRYKRDLNARKTIIDENKPIVFVSIHVNSSKKTSARGVKVYYYPTSTNGEKLAKCICKSVDDIVYKDFLKDNSIRTEAIGEDYFVLRETENTGVLVEVGFITNPEDNRLIKDSEYQKRIAIAISEGIKKYIDTYDVK</sequence>
<keyword evidence="2" id="KW-0812">Transmembrane</keyword>
<feature type="domain" description="MurNAc-LAA" evidence="3">
    <location>
        <begin position="121"/>
        <end position="238"/>
    </location>
</feature>
<dbReference type="InterPro" id="IPR002508">
    <property type="entry name" value="MurNAc-LAA_cat"/>
</dbReference>
<proteinExistence type="predicted"/>
<dbReference type="SUPFAM" id="SSF53187">
    <property type="entry name" value="Zn-dependent exopeptidases"/>
    <property type="match status" value="1"/>
</dbReference>
<keyword evidence="2" id="KW-1133">Transmembrane helix</keyword>
<feature type="transmembrane region" description="Helical" evidence="2">
    <location>
        <begin position="12"/>
        <end position="33"/>
    </location>
</feature>
<keyword evidence="2" id="KW-0472">Membrane</keyword>
<evidence type="ECO:0000259" key="3">
    <source>
        <dbReference type="SMART" id="SM00646"/>
    </source>
</evidence>
<evidence type="ECO:0000256" key="1">
    <source>
        <dbReference type="ARBA" id="ARBA00022801"/>
    </source>
</evidence>
<evidence type="ECO:0000256" key="2">
    <source>
        <dbReference type="SAM" id="Phobius"/>
    </source>
</evidence>
<dbReference type="STRING" id="1123281.SAMN02745180_00985"/>
<protein>
    <submittedName>
        <fullName evidence="4">N-acetylmuramoyl-L-alanine amidase</fullName>
    </submittedName>
</protein>
<dbReference type="OrthoDB" id="9806267at2"/>
<dbReference type="CDD" id="cd02696">
    <property type="entry name" value="MurNAc-LAA"/>
    <property type="match status" value="1"/>
</dbReference>
<dbReference type="Pfam" id="PF01520">
    <property type="entry name" value="Amidase_3"/>
    <property type="match status" value="1"/>
</dbReference>
<dbReference type="Proteomes" id="UP000184389">
    <property type="component" value="Unassembled WGS sequence"/>
</dbReference>
<dbReference type="SMART" id="SM00646">
    <property type="entry name" value="Ami_3"/>
    <property type="match status" value="1"/>
</dbReference>
<dbReference type="EMBL" id="FQXR01000004">
    <property type="protein sequence ID" value="SHH76975.1"/>
    <property type="molecule type" value="Genomic_DNA"/>
</dbReference>
<name>A0A1M5VP16_9FIRM</name>
<dbReference type="GO" id="GO:0008745">
    <property type="term" value="F:N-acetylmuramoyl-L-alanine amidase activity"/>
    <property type="evidence" value="ECO:0007669"/>
    <property type="project" value="InterPro"/>
</dbReference>
<organism evidence="4 5">
    <name type="scientific">Sporanaerobacter acetigenes DSM 13106</name>
    <dbReference type="NCBI Taxonomy" id="1123281"/>
    <lineage>
        <taxon>Bacteria</taxon>
        <taxon>Bacillati</taxon>
        <taxon>Bacillota</taxon>
        <taxon>Tissierellia</taxon>
        <taxon>Tissierellales</taxon>
        <taxon>Sporanaerobacteraceae</taxon>
        <taxon>Sporanaerobacter</taxon>
    </lineage>
</organism>
<keyword evidence="5" id="KW-1185">Reference proteome</keyword>
<evidence type="ECO:0000313" key="4">
    <source>
        <dbReference type="EMBL" id="SHH76975.1"/>
    </source>
</evidence>
<reference evidence="4 5" key="1">
    <citation type="submission" date="2016-11" db="EMBL/GenBank/DDBJ databases">
        <authorList>
            <person name="Jaros S."/>
            <person name="Januszkiewicz K."/>
            <person name="Wedrychowicz H."/>
        </authorList>
    </citation>
    <scope>NUCLEOTIDE SEQUENCE [LARGE SCALE GENOMIC DNA]</scope>
    <source>
        <strain evidence="4 5">DSM 13106</strain>
    </source>
</reference>
<dbReference type="RefSeq" id="WP_072743631.1">
    <property type="nucleotide sequence ID" value="NZ_FQXR01000004.1"/>
</dbReference>
<dbReference type="PANTHER" id="PTHR30404:SF0">
    <property type="entry name" value="N-ACETYLMURAMOYL-L-ALANINE AMIDASE AMIC"/>
    <property type="match status" value="1"/>
</dbReference>
<evidence type="ECO:0000313" key="5">
    <source>
        <dbReference type="Proteomes" id="UP000184389"/>
    </source>
</evidence>
<dbReference type="Gene3D" id="3.40.630.40">
    <property type="entry name" value="Zn-dependent exopeptidases"/>
    <property type="match status" value="1"/>
</dbReference>
<dbReference type="GO" id="GO:0030288">
    <property type="term" value="C:outer membrane-bounded periplasmic space"/>
    <property type="evidence" value="ECO:0007669"/>
    <property type="project" value="TreeGrafter"/>
</dbReference>
<dbReference type="AlphaFoldDB" id="A0A1M5VP16"/>
<accession>A0A1M5VP16</accession>
<keyword evidence="1" id="KW-0378">Hydrolase</keyword>